<reference evidence="2" key="1">
    <citation type="submission" date="2020-07" db="EMBL/GenBank/DDBJ databases">
        <title>Multicomponent nature underlies the extraordinary mechanical properties of spider dragline silk.</title>
        <authorList>
            <person name="Kono N."/>
            <person name="Nakamura H."/>
            <person name="Mori M."/>
            <person name="Yoshida Y."/>
            <person name="Ohtoshi R."/>
            <person name="Malay A.D."/>
            <person name="Moran D.A.P."/>
            <person name="Tomita M."/>
            <person name="Numata K."/>
            <person name="Arakawa K."/>
        </authorList>
    </citation>
    <scope>NUCLEOTIDE SEQUENCE</scope>
</reference>
<feature type="non-terminal residue" evidence="2">
    <location>
        <position position="1"/>
    </location>
</feature>
<dbReference type="AlphaFoldDB" id="A0A8X6F7B1"/>
<dbReference type="OrthoDB" id="6427407at2759"/>
<organism evidence="2 3">
    <name type="scientific">Trichonephila clavata</name>
    <name type="common">Joro spider</name>
    <name type="synonym">Nephila clavata</name>
    <dbReference type="NCBI Taxonomy" id="2740835"/>
    <lineage>
        <taxon>Eukaryota</taxon>
        <taxon>Metazoa</taxon>
        <taxon>Ecdysozoa</taxon>
        <taxon>Arthropoda</taxon>
        <taxon>Chelicerata</taxon>
        <taxon>Arachnida</taxon>
        <taxon>Araneae</taxon>
        <taxon>Araneomorphae</taxon>
        <taxon>Entelegynae</taxon>
        <taxon>Araneoidea</taxon>
        <taxon>Nephilidae</taxon>
        <taxon>Trichonephila</taxon>
    </lineage>
</organism>
<evidence type="ECO:0000256" key="1">
    <source>
        <dbReference type="SAM" id="MobiDB-lite"/>
    </source>
</evidence>
<dbReference type="Proteomes" id="UP000887116">
    <property type="component" value="Unassembled WGS sequence"/>
</dbReference>
<comment type="caution">
    <text evidence="2">The sequence shown here is derived from an EMBL/GenBank/DDBJ whole genome shotgun (WGS) entry which is preliminary data.</text>
</comment>
<name>A0A8X6F7B1_TRICU</name>
<proteinExistence type="predicted"/>
<keyword evidence="3" id="KW-1185">Reference proteome</keyword>
<feature type="compositionally biased region" description="Basic residues" evidence="1">
    <location>
        <begin position="61"/>
        <end position="80"/>
    </location>
</feature>
<gene>
    <name evidence="2" type="ORF">TNCT_6561</name>
</gene>
<accession>A0A8X6F7B1</accession>
<sequence length="148" mass="16263">RDFEGPPVSLRAVSRLLNSLFKVLCNFPSRYLFAIGLAVVFSLEESTSRLGAALPSNPTLRRRRHRRGVRGHGPGTRHGKSPCQGTYLEPCGGPARTPYATFPRVRLSTQGFGAGLFPFRSPLLGESLLFSFPPLTDMLKFGGFSRLI</sequence>
<evidence type="ECO:0000313" key="2">
    <source>
        <dbReference type="EMBL" id="GFQ72893.1"/>
    </source>
</evidence>
<dbReference type="EMBL" id="BMAO01011315">
    <property type="protein sequence ID" value="GFQ72893.1"/>
    <property type="molecule type" value="Genomic_DNA"/>
</dbReference>
<feature type="region of interest" description="Disordered" evidence="1">
    <location>
        <begin position="61"/>
        <end position="84"/>
    </location>
</feature>
<protein>
    <submittedName>
        <fullName evidence="2">Uncharacterized protein</fullName>
    </submittedName>
</protein>
<evidence type="ECO:0000313" key="3">
    <source>
        <dbReference type="Proteomes" id="UP000887116"/>
    </source>
</evidence>